<name>A0AA36GLF0_CYLNA</name>
<proteinExistence type="inferred from homology"/>
<dbReference type="InterPro" id="IPR036860">
    <property type="entry name" value="SH2_dom_sf"/>
</dbReference>
<dbReference type="CDD" id="cd10361">
    <property type="entry name" value="SH2_Fps_family"/>
    <property type="match status" value="1"/>
</dbReference>
<feature type="binding site" evidence="8">
    <location>
        <position position="230"/>
    </location>
    <ligand>
        <name>ATP</name>
        <dbReference type="ChEBI" id="CHEBI:30616"/>
    </ligand>
</feature>
<dbReference type="PRINTS" id="PR00109">
    <property type="entry name" value="TYRKINASE"/>
</dbReference>
<feature type="domain" description="Protein kinase" evidence="12">
    <location>
        <begin position="197"/>
        <end position="460"/>
    </location>
</feature>
<evidence type="ECO:0000256" key="2">
    <source>
        <dbReference type="ARBA" id="ARBA00022741"/>
    </source>
</evidence>
<evidence type="ECO:0000256" key="1">
    <source>
        <dbReference type="ARBA" id="ARBA00022679"/>
    </source>
</evidence>
<evidence type="ECO:0000313" key="14">
    <source>
        <dbReference type="Proteomes" id="UP001176961"/>
    </source>
</evidence>
<comment type="similarity">
    <text evidence="9">Belongs to the protein kinase superfamily. Tyr protein kinase family.</text>
</comment>
<comment type="caution">
    <text evidence="13">The sequence shown here is derived from an EMBL/GenBank/DDBJ whole genome shotgun (WGS) entry which is preliminary data.</text>
</comment>
<dbReference type="PROSITE" id="PS50011">
    <property type="entry name" value="PROTEIN_KINASE_DOM"/>
    <property type="match status" value="1"/>
</dbReference>
<dbReference type="InterPro" id="IPR035849">
    <property type="entry name" value="Fes/Fps/Fer_SH2"/>
</dbReference>
<dbReference type="Proteomes" id="UP001176961">
    <property type="component" value="Unassembled WGS sequence"/>
</dbReference>
<dbReference type="CDD" id="cd00192">
    <property type="entry name" value="PTKc"/>
    <property type="match status" value="1"/>
</dbReference>
<dbReference type="InterPro" id="IPR017441">
    <property type="entry name" value="Protein_kinase_ATP_BS"/>
</dbReference>
<evidence type="ECO:0000256" key="10">
    <source>
        <dbReference type="SAM" id="MobiDB-lite"/>
    </source>
</evidence>
<dbReference type="PRINTS" id="PR00401">
    <property type="entry name" value="SH2DOMAIN"/>
</dbReference>
<feature type="domain" description="SH2" evidence="11">
    <location>
        <begin position="93"/>
        <end position="185"/>
    </location>
</feature>
<dbReference type="Gene3D" id="3.30.200.20">
    <property type="entry name" value="Phosphorylase Kinase, domain 1"/>
    <property type="match status" value="1"/>
</dbReference>
<dbReference type="InterPro" id="IPR050198">
    <property type="entry name" value="Non-receptor_tyrosine_kinases"/>
</dbReference>
<dbReference type="InterPro" id="IPR011009">
    <property type="entry name" value="Kinase-like_dom_sf"/>
</dbReference>
<dbReference type="PROSITE" id="PS50001">
    <property type="entry name" value="SH2"/>
    <property type="match status" value="1"/>
</dbReference>
<keyword evidence="2 8" id="KW-0547">Nucleotide-binding</keyword>
<reference evidence="13" key="1">
    <citation type="submission" date="2023-07" db="EMBL/GenBank/DDBJ databases">
        <authorList>
            <consortium name="CYATHOMIX"/>
        </authorList>
    </citation>
    <scope>NUCLEOTIDE SEQUENCE</scope>
    <source>
        <strain evidence="13">N/A</strain>
    </source>
</reference>
<keyword evidence="1 9" id="KW-0808">Transferase</keyword>
<dbReference type="InterPro" id="IPR020635">
    <property type="entry name" value="Tyr_kinase_cat_dom"/>
</dbReference>
<sequence length="486" mass="55543">MPDEPTESSSANTSPIEKTQKTGSIRKTTSMIVAAELEQRYPGATFQVPEPADKVSLRIQRPVSPQVTPIKRLTQINCDEAGRVLRPIEDEPYYHGFLSREEVEKIIKKEGEFLVRKTEVAGRHYFVISLKDGGIMKHFLIKRTSKKRLYWVNDYAFKSVNDLIEYHLRNRAPLSTGGVYLEKACPKEQWQLNPEQIEPVEKIGEGAFGEVYKGLLQEGFFGARIPVAIKTLHSTNMTADDRIKFLQEANIMRGFRHENVIRLHGVCTSKEPIMIVMELCPGGSLLLRLQDLNNQPSLVTKINYVYGAARGMAYLQSKDIIHRDIAARNCLLGENDVLKISDFGLSFIGKTLMEKKLKKVPLRWLSPETLKSGVYSTKTDVYSFSIMIWEIFSFGQLPFYKFDNRQLRKLIIQKKAKLPKCLGDIPPEMEKLRLRCMDPEPDKRPDFIELEEIISEMPDVIKPKPPSLWNRISTAIGDYVYGRSST</sequence>
<dbReference type="Pfam" id="PF07714">
    <property type="entry name" value="PK_Tyr_Ser-Thr"/>
    <property type="match status" value="1"/>
</dbReference>
<dbReference type="EMBL" id="CATQJL010000112">
    <property type="protein sequence ID" value="CAJ0594222.1"/>
    <property type="molecule type" value="Genomic_DNA"/>
</dbReference>
<dbReference type="SMART" id="SM00252">
    <property type="entry name" value="SH2"/>
    <property type="match status" value="1"/>
</dbReference>
<evidence type="ECO:0000256" key="5">
    <source>
        <dbReference type="ARBA" id="ARBA00023137"/>
    </source>
</evidence>
<dbReference type="PROSITE" id="PS00109">
    <property type="entry name" value="PROTEIN_KINASE_TYR"/>
    <property type="match status" value="1"/>
</dbReference>
<dbReference type="PROSITE" id="PS00107">
    <property type="entry name" value="PROTEIN_KINASE_ATP"/>
    <property type="match status" value="1"/>
</dbReference>
<keyword evidence="5 9" id="KW-0829">Tyrosine-protein kinase</keyword>
<evidence type="ECO:0000256" key="6">
    <source>
        <dbReference type="ARBA" id="ARBA00051245"/>
    </source>
</evidence>
<evidence type="ECO:0000259" key="12">
    <source>
        <dbReference type="PROSITE" id="PS50011"/>
    </source>
</evidence>
<dbReference type="Gene3D" id="3.30.505.10">
    <property type="entry name" value="SH2 domain"/>
    <property type="match status" value="1"/>
</dbReference>
<dbReference type="InterPro" id="IPR001245">
    <property type="entry name" value="Ser-Thr/Tyr_kinase_cat_dom"/>
</dbReference>
<keyword evidence="4 8" id="KW-0067">ATP-binding</keyword>
<comment type="catalytic activity">
    <reaction evidence="6 9">
        <text>L-tyrosyl-[protein] + ATP = O-phospho-L-tyrosyl-[protein] + ADP + H(+)</text>
        <dbReference type="Rhea" id="RHEA:10596"/>
        <dbReference type="Rhea" id="RHEA-COMP:10136"/>
        <dbReference type="Rhea" id="RHEA-COMP:20101"/>
        <dbReference type="ChEBI" id="CHEBI:15378"/>
        <dbReference type="ChEBI" id="CHEBI:30616"/>
        <dbReference type="ChEBI" id="CHEBI:46858"/>
        <dbReference type="ChEBI" id="CHEBI:61978"/>
        <dbReference type="ChEBI" id="CHEBI:456216"/>
        <dbReference type="EC" id="2.7.10.2"/>
    </reaction>
</comment>
<feature type="region of interest" description="Disordered" evidence="10">
    <location>
        <begin position="1"/>
        <end position="27"/>
    </location>
</feature>
<dbReference type="SMART" id="SM00219">
    <property type="entry name" value="TyrKc"/>
    <property type="match status" value="1"/>
</dbReference>
<dbReference type="GO" id="GO:0005524">
    <property type="term" value="F:ATP binding"/>
    <property type="evidence" value="ECO:0007669"/>
    <property type="project" value="UniProtKB-UniRule"/>
</dbReference>
<dbReference type="GO" id="GO:0004715">
    <property type="term" value="F:non-membrane spanning protein tyrosine kinase activity"/>
    <property type="evidence" value="ECO:0007669"/>
    <property type="project" value="UniProtKB-EC"/>
</dbReference>
<organism evidence="13 14">
    <name type="scientific">Cylicocyclus nassatus</name>
    <name type="common">Nematode worm</name>
    <dbReference type="NCBI Taxonomy" id="53992"/>
    <lineage>
        <taxon>Eukaryota</taxon>
        <taxon>Metazoa</taxon>
        <taxon>Ecdysozoa</taxon>
        <taxon>Nematoda</taxon>
        <taxon>Chromadorea</taxon>
        <taxon>Rhabditida</taxon>
        <taxon>Rhabditina</taxon>
        <taxon>Rhabditomorpha</taxon>
        <taxon>Strongyloidea</taxon>
        <taxon>Strongylidae</taxon>
        <taxon>Cylicocyclus</taxon>
    </lineage>
</organism>
<evidence type="ECO:0000256" key="7">
    <source>
        <dbReference type="PROSITE-ProRule" id="PRU00191"/>
    </source>
</evidence>
<evidence type="ECO:0000259" key="11">
    <source>
        <dbReference type="PROSITE" id="PS50001"/>
    </source>
</evidence>
<dbReference type="SUPFAM" id="SSF55550">
    <property type="entry name" value="SH2 domain"/>
    <property type="match status" value="1"/>
</dbReference>
<accession>A0AA36GLF0</accession>
<dbReference type="EC" id="2.7.10.2" evidence="9"/>
<keyword evidence="14" id="KW-1185">Reference proteome</keyword>
<evidence type="ECO:0000256" key="4">
    <source>
        <dbReference type="ARBA" id="ARBA00022840"/>
    </source>
</evidence>
<evidence type="ECO:0000313" key="13">
    <source>
        <dbReference type="EMBL" id="CAJ0594222.1"/>
    </source>
</evidence>
<feature type="compositionally biased region" description="Polar residues" evidence="10">
    <location>
        <begin position="7"/>
        <end position="27"/>
    </location>
</feature>
<dbReference type="Gene3D" id="1.10.510.10">
    <property type="entry name" value="Transferase(Phosphotransferase) domain 1"/>
    <property type="match status" value="1"/>
</dbReference>
<dbReference type="Pfam" id="PF00017">
    <property type="entry name" value="SH2"/>
    <property type="match status" value="1"/>
</dbReference>
<dbReference type="InterPro" id="IPR000719">
    <property type="entry name" value="Prot_kinase_dom"/>
</dbReference>
<keyword evidence="7" id="KW-0727">SH2 domain</keyword>
<evidence type="ECO:0000256" key="8">
    <source>
        <dbReference type="PROSITE-ProRule" id="PRU10141"/>
    </source>
</evidence>
<protein>
    <recommendedName>
        <fullName evidence="9">Tyrosine-protein kinase</fullName>
        <ecNumber evidence="9">2.7.10.2</ecNumber>
    </recommendedName>
</protein>
<dbReference type="InterPro" id="IPR000980">
    <property type="entry name" value="SH2"/>
</dbReference>
<dbReference type="AlphaFoldDB" id="A0AA36GLF0"/>
<dbReference type="InterPro" id="IPR008266">
    <property type="entry name" value="Tyr_kinase_AS"/>
</dbReference>
<evidence type="ECO:0000256" key="3">
    <source>
        <dbReference type="ARBA" id="ARBA00022777"/>
    </source>
</evidence>
<gene>
    <name evidence="13" type="ORF">CYNAS_LOCUS6205</name>
</gene>
<evidence type="ECO:0000256" key="9">
    <source>
        <dbReference type="RuleBase" id="RU362096"/>
    </source>
</evidence>
<dbReference type="SUPFAM" id="SSF56112">
    <property type="entry name" value="Protein kinase-like (PK-like)"/>
    <property type="match status" value="1"/>
</dbReference>
<keyword evidence="3 9" id="KW-0418">Kinase</keyword>
<dbReference type="PANTHER" id="PTHR24418">
    <property type="entry name" value="TYROSINE-PROTEIN KINASE"/>
    <property type="match status" value="1"/>
</dbReference>